<evidence type="ECO:0000313" key="7">
    <source>
        <dbReference type="Proteomes" id="UP000198656"/>
    </source>
</evidence>
<keyword evidence="4" id="KW-0411">Iron-sulfur</keyword>
<dbReference type="AlphaFoldDB" id="A0A1G7S5G5"/>
<dbReference type="SUPFAM" id="SSF53067">
    <property type="entry name" value="Actin-like ATPase domain"/>
    <property type="match status" value="1"/>
</dbReference>
<evidence type="ECO:0000256" key="3">
    <source>
        <dbReference type="ARBA" id="ARBA00023004"/>
    </source>
</evidence>
<dbReference type="OrthoDB" id="9778513at2"/>
<proteinExistence type="predicted"/>
<dbReference type="STRING" id="1121419.SAMN05443529_101279"/>
<keyword evidence="2" id="KW-0479">Metal-binding</keyword>
<dbReference type="InterPro" id="IPR002731">
    <property type="entry name" value="ATPase_BadF"/>
</dbReference>
<dbReference type="InterPro" id="IPR043129">
    <property type="entry name" value="ATPase_NBD"/>
</dbReference>
<keyword evidence="3" id="KW-0408">Iron</keyword>
<evidence type="ECO:0000313" key="6">
    <source>
        <dbReference type="EMBL" id="SDG17709.1"/>
    </source>
</evidence>
<dbReference type="Gene3D" id="3.30.420.40">
    <property type="match status" value="2"/>
</dbReference>
<gene>
    <name evidence="6" type="ORF">SAMN05443529_101279</name>
</gene>
<dbReference type="PANTHER" id="PTHR32329">
    <property type="entry name" value="BIFUNCTIONAL PROTEIN [INCLUDES 2-HYDROXYACYL-COA DEHYDRATASE (N-TER) AND ITS ACTIVATOR DOMAIN (C_TERM)-RELATED"/>
    <property type="match status" value="1"/>
</dbReference>
<organism evidence="6 7">
    <name type="scientific">Desulfosporosinus hippei DSM 8344</name>
    <dbReference type="NCBI Taxonomy" id="1121419"/>
    <lineage>
        <taxon>Bacteria</taxon>
        <taxon>Bacillati</taxon>
        <taxon>Bacillota</taxon>
        <taxon>Clostridia</taxon>
        <taxon>Eubacteriales</taxon>
        <taxon>Desulfitobacteriaceae</taxon>
        <taxon>Desulfosporosinus</taxon>
    </lineage>
</organism>
<dbReference type="InterPro" id="IPR008275">
    <property type="entry name" value="CoA_E_activase_dom"/>
</dbReference>
<dbReference type="Pfam" id="PF01869">
    <property type="entry name" value="BcrAD_BadFG"/>
    <property type="match status" value="1"/>
</dbReference>
<evidence type="ECO:0000256" key="1">
    <source>
        <dbReference type="ARBA" id="ARBA00001966"/>
    </source>
</evidence>
<protein>
    <submittedName>
        <fullName evidence="6">CoA-substrate-specific enzyme activase, putative</fullName>
    </submittedName>
</protein>
<dbReference type="Proteomes" id="UP000198656">
    <property type="component" value="Unassembled WGS sequence"/>
</dbReference>
<accession>A0A1G7S5G5</accession>
<keyword evidence="7" id="KW-1185">Reference proteome</keyword>
<comment type="cofactor">
    <cofactor evidence="1">
        <name>[4Fe-4S] cluster</name>
        <dbReference type="ChEBI" id="CHEBI:49883"/>
    </cofactor>
</comment>
<dbReference type="EMBL" id="FNCP01000001">
    <property type="protein sequence ID" value="SDG17709.1"/>
    <property type="molecule type" value="Genomic_DNA"/>
</dbReference>
<dbReference type="RefSeq" id="WP_092328923.1">
    <property type="nucleotide sequence ID" value="NZ_FNCP01000001.1"/>
</dbReference>
<evidence type="ECO:0000256" key="2">
    <source>
        <dbReference type="ARBA" id="ARBA00022723"/>
    </source>
</evidence>
<dbReference type="PANTHER" id="PTHR32329:SF2">
    <property type="entry name" value="BIFUNCTIONAL PROTEIN [INCLUDES 2-HYDROXYACYL-COA DEHYDRATASE (N-TER) AND ITS ACTIVATOR DOMAIN (C_TERM)"/>
    <property type="match status" value="1"/>
</dbReference>
<dbReference type="NCBIfam" id="TIGR00241">
    <property type="entry name" value="CoA_E_activ"/>
    <property type="match status" value="1"/>
</dbReference>
<dbReference type="InterPro" id="IPR051805">
    <property type="entry name" value="Dehydratase_Activator_Redct"/>
</dbReference>
<sequence length="246" mass="26694">MRRAGLDLGSVNTKLVVLDQEERAYCQVVPSRFDSVQAGIALLKEYNHREEEKIAKLVVTGYGRVSFPEGRVITEITCQGRGCHEDFPDYPFILDLGGQDAKVIKKNSAGKIVQFIMNDKCAAGTGRFLDVILKGLDLTPVEMDLAAEAKPMAINSMCTVFAESEVITMLAKGVPKPEVVAGLFKSTAKRLSNFVQSMGQPETLIFTGGGAHYLLLVKFLEQELKGNIVIPSEPELTAAFGAALLA</sequence>
<dbReference type="GO" id="GO:0051536">
    <property type="term" value="F:iron-sulfur cluster binding"/>
    <property type="evidence" value="ECO:0007669"/>
    <property type="project" value="UniProtKB-KW"/>
</dbReference>
<dbReference type="GO" id="GO:0046872">
    <property type="term" value="F:metal ion binding"/>
    <property type="evidence" value="ECO:0007669"/>
    <property type="project" value="UniProtKB-KW"/>
</dbReference>
<feature type="domain" description="ATPase BadF/BadG/BcrA/BcrD type" evidence="5">
    <location>
        <begin position="5"/>
        <end position="246"/>
    </location>
</feature>
<reference evidence="7" key="1">
    <citation type="submission" date="2016-10" db="EMBL/GenBank/DDBJ databases">
        <authorList>
            <person name="Varghese N."/>
            <person name="Submissions S."/>
        </authorList>
    </citation>
    <scope>NUCLEOTIDE SEQUENCE [LARGE SCALE GENOMIC DNA]</scope>
    <source>
        <strain evidence="7">DSM 8344</strain>
    </source>
</reference>
<evidence type="ECO:0000259" key="5">
    <source>
        <dbReference type="Pfam" id="PF01869"/>
    </source>
</evidence>
<evidence type="ECO:0000256" key="4">
    <source>
        <dbReference type="ARBA" id="ARBA00023014"/>
    </source>
</evidence>
<name>A0A1G7S5G5_9FIRM</name>